<feature type="domain" description="Nudix hydrolase" evidence="6">
    <location>
        <begin position="6"/>
        <end position="138"/>
    </location>
</feature>
<evidence type="ECO:0000256" key="1">
    <source>
        <dbReference type="ARBA" id="ARBA00001946"/>
    </source>
</evidence>
<evidence type="ECO:0000256" key="3">
    <source>
        <dbReference type="ARBA" id="ARBA00022801"/>
    </source>
</evidence>
<dbReference type="PROSITE" id="PS00893">
    <property type="entry name" value="NUDIX_BOX"/>
    <property type="match status" value="1"/>
</dbReference>
<sequence length="149" mass="16344">MSRVVPGHPATSAGLIRDTGGRVLVVRSRGDRWWHLPGGVVEQNETPAAACHREVSEELGLALAVGPLLVVAWKAARTIGRRARFAFVFDLGVHSAELFADHVMPQRRELGAWQWATPRDAVSLLHRHVAQRLCAALRSSQGAVYLEQT</sequence>
<organism evidence="7 8">
    <name type="scientific">Streptoalloteichus hindustanus</name>
    <dbReference type="NCBI Taxonomy" id="2017"/>
    <lineage>
        <taxon>Bacteria</taxon>
        <taxon>Bacillati</taxon>
        <taxon>Actinomycetota</taxon>
        <taxon>Actinomycetes</taxon>
        <taxon>Pseudonocardiales</taxon>
        <taxon>Pseudonocardiaceae</taxon>
        <taxon>Streptoalloteichus</taxon>
    </lineage>
</organism>
<evidence type="ECO:0000256" key="5">
    <source>
        <dbReference type="RuleBase" id="RU003476"/>
    </source>
</evidence>
<reference evidence="7 8" key="1">
    <citation type="submission" date="2016-11" db="EMBL/GenBank/DDBJ databases">
        <authorList>
            <person name="Jaros S."/>
            <person name="Januszkiewicz K."/>
            <person name="Wedrychowicz H."/>
        </authorList>
    </citation>
    <scope>NUCLEOTIDE SEQUENCE [LARGE SCALE GENOMIC DNA]</scope>
    <source>
        <strain evidence="7 8">DSM 44523</strain>
    </source>
</reference>
<dbReference type="CDD" id="cd18876">
    <property type="entry name" value="NUDIX_Hydrolase"/>
    <property type="match status" value="1"/>
</dbReference>
<dbReference type="PRINTS" id="PR00502">
    <property type="entry name" value="NUDIXFAMILY"/>
</dbReference>
<dbReference type="PANTHER" id="PTHR43046">
    <property type="entry name" value="GDP-MANNOSE MANNOSYL HYDROLASE"/>
    <property type="match status" value="1"/>
</dbReference>
<dbReference type="EMBL" id="FQVN01000015">
    <property type="protein sequence ID" value="SHG86583.1"/>
    <property type="molecule type" value="Genomic_DNA"/>
</dbReference>
<dbReference type="STRING" id="2017.SAMN05444320_11559"/>
<dbReference type="PROSITE" id="PS51462">
    <property type="entry name" value="NUDIX"/>
    <property type="match status" value="1"/>
</dbReference>
<dbReference type="PANTHER" id="PTHR43046:SF12">
    <property type="entry name" value="GDP-MANNOSE MANNOSYL HYDROLASE"/>
    <property type="match status" value="1"/>
</dbReference>
<gene>
    <name evidence="7" type="ORF">SAMN05444320_11559</name>
</gene>
<evidence type="ECO:0000256" key="2">
    <source>
        <dbReference type="ARBA" id="ARBA00005582"/>
    </source>
</evidence>
<comment type="similarity">
    <text evidence="2 5">Belongs to the Nudix hydrolase family.</text>
</comment>
<evidence type="ECO:0000313" key="8">
    <source>
        <dbReference type="Proteomes" id="UP000184501"/>
    </source>
</evidence>
<dbReference type="InterPro" id="IPR015797">
    <property type="entry name" value="NUDIX_hydrolase-like_dom_sf"/>
</dbReference>
<keyword evidence="8" id="KW-1185">Reference proteome</keyword>
<dbReference type="SUPFAM" id="SSF55811">
    <property type="entry name" value="Nudix"/>
    <property type="match status" value="1"/>
</dbReference>
<dbReference type="InterPro" id="IPR020084">
    <property type="entry name" value="NUDIX_hydrolase_CS"/>
</dbReference>
<accession>A0A1M5NC82</accession>
<dbReference type="AlphaFoldDB" id="A0A1M5NC82"/>
<comment type="cofactor">
    <cofactor evidence="1">
        <name>Mg(2+)</name>
        <dbReference type="ChEBI" id="CHEBI:18420"/>
    </cofactor>
</comment>
<evidence type="ECO:0000256" key="4">
    <source>
        <dbReference type="ARBA" id="ARBA00022842"/>
    </source>
</evidence>
<protein>
    <submittedName>
        <fullName evidence="7">NUDIX domain-containing protein</fullName>
    </submittedName>
</protein>
<evidence type="ECO:0000313" key="7">
    <source>
        <dbReference type="EMBL" id="SHG86583.1"/>
    </source>
</evidence>
<dbReference type="Pfam" id="PF00293">
    <property type="entry name" value="NUDIX"/>
    <property type="match status" value="1"/>
</dbReference>
<keyword evidence="4" id="KW-0460">Magnesium</keyword>
<keyword evidence="3 5" id="KW-0378">Hydrolase</keyword>
<dbReference type="OrthoDB" id="4247482at2"/>
<dbReference type="InterPro" id="IPR020476">
    <property type="entry name" value="Nudix_hydrolase"/>
</dbReference>
<evidence type="ECO:0000259" key="6">
    <source>
        <dbReference type="PROSITE" id="PS51462"/>
    </source>
</evidence>
<dbReference type="Proteomes" id="UP000184501">
    <property type="component" value="Unassembled WGS sequence"/>
</dbReference>
<dbReference type="InterPro" id="IPR000086">
    <property type="entry name" value="NUDIX_hydrolase_dom"/>
</dbReference>
<proteinExistence type="inferred from homology"/>
<dbReference type="Gene3D" id="3.90.79.10">
    <property type="entry name" value="Nucleoside Triphosphate Pyrophosphohydrolase"/>
    <property type="match status" value="1"/>
</dbReference>
<dbReference type="GO" id="GO:0016787">
    <property type="term" value="F:hydrolase activity"/>
    <property type="evidence" value="ECO:0007669"/>
    <property type="project" value="UniProtKB-KW"/>
</dbReference>
<name>A0A1M5NC82_STRHI</name>
<dbReference type="RefSeq" id="WP_073489595.1">
    <property type="nucleotide sequence ID" value="NZ_FQVN01000015.1"/>
</dbReference>